<dbReference type="EMBL" id="OZ023712">
    <property type="protein sequence ID" value="CAK9861155.1"/>
    <property type="molecule type" value="Genomic_DNA"/>
</dbReference>
<feature type="transmembrane region" description="Helical" evidence="7">
    <location>
        <begin position="544"/>
        <end position="565"/>
    </location>
</feature>
<evidence type="ECO:0000256" key="3">
    <source>
        <dbReference type="ARBA" id="ARBA00022692"/>
    </source>
</evidence>
<evidence type="ECO:0000256" key="1">
    <source>
        <dbReference type="ARBA" id="ARBA00004141"/>
    </source>
</evidence>
<feature type="transmembrane region" description="Helical" evidence="7">
    <location>
        <begin position="509"/>
        <end position="532"/>
    </location>
</feature>
<dbReference type="InterPro" id="IPR036259">
    <property type="entry name" value="MFS_trans_sf"/>
</dbReference>
<feature type="compositionally biased region" description="Low complexity" evidence="6">
    <location>
        <begin position="66"/>
        <end position="97"/>
    </location>
</feature>
<evidence type="ECO:0000256" key="5">
    <source>
        <dbReference type="ARBA" id="ARBA00023136"/>
    </source>
</evidence>
<feature type="transmembrane region" description="Helical" evidence="7">
    <location>
        <begin position="467"/>
        <end position="489"/>
    </location>
</feature>
<comment type="subcellular location">
    <subcellularLocation>
        <location evidence="1">Membrane</location>
        <topology evidence="1">Multi-pass membrane protein</topology>
    </subcellularLocation>
</comment>
<feature type="compositionally biased region" description="Basic and acidic residues" evidence="6">
    <location>
        <begin position="1"/>
        <end position="11"/>
    </location>
</feature>
<evidence type="ECO:0008006" key="10">
    <source>
        <dbReference type="Google" id="ProtNLM"/>
    </source>
</evidence>
<dbReference type="PROSITE" id="PS01022">
    <property type="entry name" value="PTR2_1"/>
    <property type="match status" value="1"/>
</dbReference>
<feature type="region of interest" description="Disordered" evidence="6">
    <location>
        <begin position="1"/>
        <end position="111"/>
    </location>
</feature>
<feature type="transmembrane region" description="Helical" evidence="7">
    <location>
        <begin position="317"/>
        <end position="339"/>
    </location>
</feature>
<reference evidence="8" key="1">
    <citation type="submission" date="2024-03" db="EMBL/GenBank/DDBJ databases">
        <authorList>
            <consortium name="ELIXIR-Norway"/>
            <consortium name="Elixir Norway"/>
        </authorList>
    </citation>
    <scope>NUCLEOTIDE SEQUENCE</scope>
</reference>
<dbReference type="PANTHER" id="PTHR11654">
    <property type="entry name" value="OLIGOPEPTIDE TRANSPORTER-RELATED"/>
    <property type="match status" value="1"/>
</dbReference>
<keyword evidence="3 7" id="KW-0812">Transmembrane</keyword>
<dbReference type="InterPro" id="IPR000109">
    <property type="entry name" value="POT_fam"/>
</dbReference>
<name>A0ABP1AF28_9BRYO</name>
<feature type="transmembrane region" description="Helical" evidence="7">
    <location>
        <begin position="628"/>
        <end position="653"/>
    </location>
</feature>
<organism evidence="8 9">
    <name type="scientific">Sphagnum jensenii</name>
    <dbReference type="NCBI Taxonomy" id="128206"/>
    <lineage>
        <taxon>Eukaryota</taxon>
        <taxon>Viridiplantae</taxon>
        <taxon>Streptophyta</taxon>
        <taxon>Embryophyta</taxon>
        <taxon>Bryophyta</taxon>
        <taxon>Sphagnophytina</taxon>
        <taxon>Sphagnopsida</taxon>
        <taxon>Sphagnales</taxon>
        <taxon>Sphagnaceae</taxon>
        <taxon>Sphagnum</taxon>
    </lineage>
</organism>
<dbReference type="Gene3D" id="1.20.1250.20">
    <property type="entry name" value="MFS general substrate transporter like domains"/>
    <property type="match status" value="1"/>
</dbReference>
<evidence type="ECO:0000256" key="7">
    <source>
        <dbReference type="SAM" id="Phobius"/>
    </source>
</evidence>
<dbReference type="Pfam" id="PF00854">
    <property type="entry name" value="PTR2"/>
    <property type="match status" value="1"/>
</dbReference>
<evidence type="ECO:0000313" key="9">
    <source>
        <dbReference type="Proteomes" id="UP001497522"/>
    </source>
</evidence>
<keyword evidence="5 7" id="KW-0472">Membrane</keyword>
<feature type="compositionally biased region" description="Polar residues" evidence="6">
    <location>
        <begin position="12"/>
        <end position="29"/>
    </location>
</feature>
<feature type="transmembrane region" description="Helical" evidence="7">
    <location>
        <begin position="197"/>
        <end position="216"/>
    </location>
</feature>
<gene>
    <name evidence="8" type="ORF">CSSPJE1EN2_LOCUS4150</name>
</gene>
<comment type="similarity">
    <text evidence="2">Belongs to the major facilitator superfamily. Proton-dependent oligopeptide transporter (POT/PTR) (TC 2.A.17) family.</text>
</comment>
<dbReference type="CDD" id="cd17351">
    <property type="entry name" value="MFS_NPF"/>
    <property type="match status" value="1"/>
</dbReference>
<dbReference type="SUPFAM" id="SSF103473">
    <property type="entry name" value="MFS general substrate transporter"/>
    <property type="match status" value="1"/>
</dbReference>
<feature type="transmembrane region" description="Helical" evidence="7">
    <location>
        <begin position="590"/>
        <end position="616"/>
    </location>
</feature>
<dbReference type="Proteomes" id="UP001497522">
    <property type="component" value="Chromosome 11"/>
</dbReference>
<evidence type="ECO:0000256" key="2">
    <source>
        <dbReference type="ARBA" id="ARBA00005982"/>
    </source>
</evidence>
<feature type="transmembrane region" description="Helical" evidence="7">
    <location>
        <begin position="170"/>
        <end position="185"/>
    </location>
</feature>
<dbReference type="InterPro" id="IPR018456">
    <property type="entry name" value="PTR2_symporter_CS"/>
</dbReference>
<evidence type="ECO:0000256" key="4">
    <source>
        <dbReference type="ARBA" id="ARBA00022989"/>
    </source>
</evidence>
<feature type="transmembrane region" description="Helical" evidence="7">
    <location>
        <begin position="673"/>
        <end position="696"/>
    </location>
</feature>
<feature type="compositionally biased region" description="Basic and acidic residues" evidence="6">
    <location>
        <begin position="32"/>
        <end position="43"/>
    </location>
</feature>
<feature type="transmembrane region" description="Helical" evidence="7">
    <location>
        <begin position="222"/>
        <end position="242"/>
    </location>
</feature>
<keyword evidence="4 7" id="KW-1133">Transmembrane helix</keyword>
<keyword evidence="9" id="KW-1185">Reference proteome</keyword>
<feature type="transmembrane region" description="Helical" evidence="7">
    <location>
        <begin position="345"/>
        <end position="366"/>
    </location>
</feature>
<accession>A0ABP1AF28</accession>
<evidence type="ECO:0000313" key="8">
    <source>
        <dbReference type="EMBL" id="CAK9861155.1"/>
    </source>
</evidence>
<protein>
    <recommendedName>
        <fullName evidence="10">NPF family transporter</fullName>
    </recommendedName>
</protein>
<evidence type="ECO:0000256" key="6">
    <source>
        <dbReference type="SAM" id="MobiDB-lite"/>
    </source>
</evidence>
<proteinExistence type="inferred from homology"/>
<sequence>MDHAAASKEQQHQQPPHTLMSLISTNPVLDSQADKLDHWKEPEMEPGATTTCSSVVADEQSRCCRSPSTTDDLAATTPAPAAAADPVSSSPPSTTKPDSQETAGLAENTENPTSTLVASAVMPSACFEVDKFSIGYTPVDIRGRPLLDLSKTGGWRAAFFIFGNETAERMAFYGILVNLIFYLYYEMHINFPSTSTLVTNVIGTASLTPLLGAFLADAYLGRYYTIGIFSMIYLVGLILLTLTSVLAGTRPSNSGCGIITLYLGFCAPASTRQMAFLYVSLYTIALGSGGIRPCVSSFGADQFDIEDPKEKLHLARFFNGFYFMITLGILLSLTLVVYVSDYVSWGWGFGTLAIAMGVANIIFFMGTPFYRHRLPSGSPLTRLAQVLVASTRKRKVQVPSDESLLHEVHDKESAIVGSRKLHHVNDLRFLDKAAVETEEDKISGTPVTAWRLCTVTQVEEMKALLRVIPIWATSIVLNTVFVQILNFGAQQAMNMDRRLWGFNVPAASVPVVSAMFILLFIPLYDCLLVPFIGKYTRNPRGISYLQRTGVGLFASILAAVAAALVERKRRQVSWETRTAGDPLLTVPFSAWWLIIPFFLTGFAEVFASIGQLEFFYDQAPDGMRSMGTAFFAATSGLGAYLGSFLITVTSKITGKHGKSPWVNNVISIGHIDYYFWLLAVLSSINFIAFLYFVHIYRYKETKGKLFTLNRGYPSTTQQLILSQ</sequence>